<proteinExistence type="predicted"/>
<keyword evidence="2" id="KW-1185">Reference proteome</keyword>
<evidence type="ECO:0000313" key="1">
    <source>
        <dbReference type="EMBL" id="OXU19240.1"/>
    </source>
</evidence>
<gene>
    <name evidence="1" type="ORF">TSAR_005221</name>
</gene>
<protein>
    <recommendedName>
        <fullName evidence="3">Ubiquitin-like protease family profile domain-containing protein</fullName>
    </recommendedName>
</protein>
<dbReference type="Proteomes" id="UP000215335">
    <property type="component" value="Unassembled WGS sequence"/>
</dbReference>
<organism evidence="1 2">
    <name type="scientific">Trichomalopsis sarcophagae</name>
    <dbReference type="NCBI Taxonomy" id="543379"/>
    <lineage>
        <taxon>Eukaryota</taxon>
        <taxon>Metazoa</taxon>
        <taxon>Ecdysozoa</taxon>
        <taxon>Arthropoda</taxon>
        <taxon>Hexapoda</taxon>
        <taxon>Insecta</taxon>
        <taxon>Pterygota</taxon>
        <taxon>Neoptera</taxon>
        <taxon>Endopterygota</taxon>
        <taxon>Hymenoptera</taxon>
        <taxon>Apocrita</taxon>
        <taxon>Proctotrupomorpha</taxon>
        <taxon>Chalcidoidea</taxon>
        <taxon>Pteromalidae</taxon>
        <taxon>Pteromalinae</taxon>
        <taxon>Trichomalopsis</taxon>
    </lineage>
</organism>
<accession>A0A232ELK6</accession>
<evidence type="ECO:0008006" key="3">
    <source>
        <dbReference type="Google" id="ProtNLM"/>
    </source>
</evidence>
<sequence>MDVFVSILKENCDYDMQSVVYQYFQIAVEAVKSKESIAILVCLDTLETIQPDCNICGVYAAAIASYMLLKGDPSKITFSMDALRMRKHLFNILQTKKLSQFPIKNA</sequence>
<comment type="caution">
    <text evidence="1">The sequence shown here is derived from an EMBL/GenBank/DDBJ whole genome shotgun (WGS) entry which is preliminary data.</text>
</comment>
<name>A0A232ELK6_9HYME</name>
<evidence type="ECO:0000313" key="2">
    <source>
        <dbReference type="Proteomes" id="UP000215335"/>
    </source>
</evidence>
<reference evidence="1 2" key="1">
    <citation type="journal article" date="2017" name="Curr. Biol.">
        <title>The Evolution of Venom by Co-option of Single-Copy Genes.</title>
        <authorList>
            <person name="Martinson E.O."/>
            <person name="Mrinalini"/>
            <person name="Kelkar Y.D."/>
            <person name="Chang C.H."/>
            <person name="Werren J.H."/>
        </authorList>
    </citation>
    <scope>NUCLEOTIDE SEQUENCE [LARGE SCALE GENOMIC DNA]</scope>
    <source>
        <strain evidence="1 2">Alberta</strain>
        <tissue evidence="1">Whole body</tissue>
    </source>
</reference>
<dbReference type="AlphaFoldDB" id="A0A232ELK6"/>
<dbReference type="EMBL" id="NNAY01003538">
    <property type="protein sequence ID" value="OXU19240.1"/>
    <property type="molecule type" value="Genomic_DNA"/>
</dbReference>